<dbReference type="OrthoDB" id="9797472at2"/>
<dbReference type="Proteomes" id="UP000009885">
    <property type="component" value="Unassembled WGS sequence"/>
</dbReference>
<evidence type="ECO:0000256" key="7">
    <source>
        <dbReference type="ARBA" id="ARBA00022927"/>
    </source>
</evidence>
<accession>K9ALA4</accession>
<evidence type="ECO:0000256" key="6">
    <source>
        <dbReference type="ARBA" id="ARBA00022856"/>
    </source>
</evidence>
<evidence type="ECO:0000256" key="8">
    <source>
        <dbReference type="ARBA" id="ARBA00022989"/>
    </source>
</evidence>
<protein>
    <submittedName>
        <fullName evidence="15">Oligopeptide ABC transporter permease</fullName>
    </submittedName>
</protein>
<feature type="compositionally biased region" description="Basic and acidic residues" evidence="13">
    <location>
        <begin position="1"/>
        <end position="14"/>
    </location>
</feature>
<organism evidence="15 16">
    <name type="scientific">Staphylococcus massiliensis S46</name>
    <dbReference type="NCBI Taxonomy" id="1229783"/>
    <lineage>
        <taxon>Bacteria</taxon>
        <taxon>Bacillati</taxon>
        <taxon>Bacillota</taxon>
        <taxon>Bacilli</taxon>
        <taxon>Bacillales</taxon>
        <taxon>Staphylococcaceae</taxon>
        <taxon>Staphylococcus</taxon>
    </lineage>
</organism>
<dbReference type="RefSeq" id="WP_009383512.1">
    <property type="nucleotide sequence ID" value="NZ_AMSQ01000008.1"/>
</dbReference>
<comment type="similarity">
    <text evidence="11">Belongs to the binding-protein-dependent transport system permease family. OppBC subfamily.</text>
</comment>
<evidence type="ECO:0000256" key="13">
    <source>
        <dbReference type="SAM" id="MobiDB-lite"/>
    </source>
</evidence>
<proteinExistence type="inferred from homology"/>
<keyword evidence="2 12" id="KW-0813">Transport</keyword>
<feature type="transmembrane region" description="Helical" evidence="12">
    <location>
        <begin position="270"/>
        <end position="299"/>
    </location>
</feature>
<evidence type="ECO:0000256" key="1">
    <source>
        <dbReference type="ARBA" id="ARBA00004651"/>
    </source>
</evidence>
<evidence type="ECO:0000256" key="12">
    <source>
        <dbReference type="RuleBase" id="RU363032"/>
    </source>
</evidence>
<dbReference type="NCBIfam" id="NF045475">
    <property type="entry name" value="Opp3C"/>
    <property type="match status" value="1"/>
</dbReference>
<dbReference type="InterPro" id="IPR035906">
    <property type="entry name" value="MetI-like_sf"/>
</dbReference>
<dbReference type="GO" id="GO:0005886">
    <property type="term" value="C:plasma membrane"/>
    <property type="evidence" value="ECO:0007669"/>
    <property type="project" value="UniProtKB-SubCell"/>
</dbReference>
<dbReference type="PANTHER" id="PTHR43386">
    <property type="entry name" value="OLIGOPEPTIDE TRANSPORT SYSTEM PERMEASE PROTEIN APPC"/>
    <property type="match status" value="1"/>
</dbReference>
<dbReference type="PANTHER" id="PTHR43386:SF24">
    <property type="entry name" value="OLIGOPEPTIDE TRANSPORT SYSTEM PERMEASE PROTEIN AMID"/>
    <property type="match status" value="1"/>
</dbReference>
<evidence type="ECO:0000256" key="3">
    <source>
        <dbReference type="ARBA" id="ARBA00022475"/>
    </source>
</evidence>
<dbReference type="Pfam" id="PF00528">
    <property type="entry name" value="BPD_transp_1"/>
    <property type="match status" value="1"/>
</dbReference>
<dbReference type="AlphaFoldDB" id="K9ALA4"/>
<keyword evidence="8 12" id="KW-1133">Transmembrane helix</keyword>
<evidence type="ECO:0000313" key="16">
    <source>
        <dbReference type="Proteomes" id="UP000009885"/>
    </source>
</evidence>
<feature type="transmembrane region" description="Helical" evidence="12">
    <location>
        <begin position="324"/>
        <end position="345"/>
    </location>
</feature>
<keyword evidence="16" id="KW-1185">Reference proteome</keyword>
<dbReference type="InterPro" id="IPR050366">
    <property type="entry name" value="BP-dependent_transpt_permease"/>
</dbReference>
<dbReference type="InterPro" id="IPR025966">
    <property type="entry name" value="OppC_N"/>
</dbReference>
<feature type="region of interest" description="Disordered" evidence="13">
    <location>
        <begin position="1"/>
        <end position="31"/>
    </location>
</feature>
<gene>
    <name evidence="15" type="ORF">C273_06453</name>
</gene>
<feature type="transmembrane region" description="Helical" evidence="12">
    <location>
        <begin position="216"/>
        <end position="235"/>
    </location>
</feature>
<evidence type="ECO:0000256" key="5">
    <source>
        <dbReference type="ARBA" id="ARBA00022692"/>
    </source>
</evidence>
<dbReference type="GO" id="GO:0015031">
    <property type="term" value="P:protein transport"/>
    <property type="evidence" value="ECO:0007669"/>
    <property type="project" value="UniProtKB-KW"/>
</dbReference>
<sequence length="355" mass="39695">MRIDNTNKPHDDHSNATMTHTSEGIMDSDFVQSTRERVNDNEIKRESRTFWQDAWSQLKQNKLAIVGMIGLIIIILLALIGPMLNSHSYAEQDIDRRNLPPKVPVLEHVPLLPFDGEGEDGKNAYEEANVKENFWFGTDQLGRDLWSRTWQGAQISLFIGVVAALLDVFIGVVYGAISGFFGGRVDDIMQRIIEIIASIPILIVVILFVLIFEPSIWTIILAMTITGWIGMSRVVRGEFLKLKGQEFVMASKTLGASKGKLIFKHILPNTLGAIIVTSMFTVPNAIFFEAFLSFIGIGVPAPKTSLGSLVNDGRQLLLIHPHELFIPAVVLSLLILFFYLFSDGLRDAFDPKMRK</sequence>
<keyword evidence="5 12" id="KW-0812">Transmembrane</keyword>
<comment type="caution">
    <text evidence="15">The sequence shown here is derived from an EMBL/GenBank/DDBJ whole genome shotgun (WGS) entry which is preliminary data.</text>
</comment>
<evidence type="ECO:0000259" key="14">
    <source>
        <dbReference type="PROSITE" id="PS50928"/>
    </source>
</evidence>
<comment type="subcellular location">
    <subcellularLocation>
        <location evidence="1 12">Cell membrane</location>
        <topology evidence="1 12">Multi-pass membrane protein</topology>
    </subcellularLocation>
</comment>
<dbReference type="Gene3D" id="1.10.3720.10">
    <property type="entry name" value="MetI-like"/>
    <property type="match status" value="1"/>
</dbReference>
<feature type="domain" description="ABC transmembrane type-1" evidence="14">
    <location>
        <begin position="153"/>
        <end position="342"/>
    </location>
</feature>
<keyword evidence="9" id="KW-0921">Nickel transport</keyword>
<feature type="transmembrane region" description="Helical" evidence="12">
    <location>
        <begin position="63"/>
        <end position="84"/>
    </location>
</feature>
<dbReference type="GO" id="GO:0015675">
    <property type="term" value="P:nickel cation transport"/>
    <property type="evidence" value="ECO:0007669"/>
    <property type="project" value="UniProtKB-KW"/>
</dbReference>
<keyword evidence="3" id="KW-1003">Cell membrane</keyword>
<dbReference type="EMBL" id="AMSQ01000008">
    <property type="protein sequence ID" value="EKU48079.1"/>
    <property type="molecule type" value="Genomic_DNA"/>
</dbReference>
<dbReference type="PROSITE" id="PS50928">
    <property type="entry name" value="ABC_TM1"/>
    <property type="match status" value="1"/>
</dbReference>
<dbReference type="STRING" id="1229783.C273_06453"/>
<evidence type="ECO:0000256" key="2">
    <source>
        <dbReference type="ARBA" id="ARBA00022448"/>
    </source>
</evidence>
<dbReference type="GO" id="GO:0055085">
    <property type="term" value="P:transmembrane transport"/>
    <property type="evidence" value="ECO:0007669"/>
    <property type="project" value="InterPro"/>
</dbReference>
<dbReference type="CDD" id="cd06261">
    <property type="entry name" value="TM_PBP2"/>
    <property type="match status" value="1"/>
</dbReference>
<dbReference type="eggNOG" id="COG1173">
    <property type="taxonomic scope" value="Bacteria"/>
</dbReference>
<keyword evidence="10 12" id="KW-0472">Membrane</keyword>
<dbReference type="SUPFAM" id="SSF161098">
    <property type="entry name" value="MetI-like"/>
    <property type="match status" value="1"/>
</dbReference>
<keyword evidence="9" id="KW-0406">Ion transport</keyword>
<reference evidence="15 16" key="1">
    <citation type="journal article" date="2013" name="Genome Announc.">
        <title>Genome Sequence of Staphylococcus massiliensis Strain S46, Isolated from the Surface of Healthy Human Skin.</title>
        <authorList>
            <person name="Srivastav R."/>
            <person name="Singh A."/>
            <person name="Jangir P.K."/>
            <person name="Kumari C."/>
            <person name="Muduli S."/>
            <person name="Sharma R."/>
        </authorList>
    </citation>
    <scope>NUCLEOTIDE SEQUENCE [LARGE SCALE GENOMIC DNA]</scope>
    <source>
        <strain evidence="15 16">S46</strain>
    </source>
</reference>
<keyword evidence="6" id="KW-0571">Peptide transport</keyword>
<dbReference type="PATRIC" id="fig|1229783.3.peg.1304"/>
<dbReference type="GO" id="GO:0015833">
    <property type="term" value="P:peptide transport"/>
    <property type="evidence" value="ECO:0007669"/>
    <property type="project" value="UniProtKB-KW"/>
</dbReference>
<dbReference type="Pfam" id="PF12911">
    <property type="entry name" value="OppC_N"/>
    <property type="match status" value="1"/>
</dbReference>
<dbReference type="InterPro" id="IPR000515">
    <property type="entry name" value="MetI-like"/>
</dbReference>
<keyword evidence="4" id="KW-0533">Nickel</keyword>
<evidence type="ECO:0000256" key="4">
    <source>
        <dbReference type="ARBA" id="ARBA00022596"/>
    </source>
</evidence>
<name>K9ALA4_9STAP</name>
<feature type="transmembrane region" description="Helical" evidence="12">
    <location>
        <begin position="155"/>
        <end position="180"/>
    </location>
</feature>
<evidence type="ECO:0000256" key="11">
    <source>
        <dbReference type="ARBA" id="ARBA00024202"/>
    </source>
</evidence>
<keyword evidence="7" id="KW-0653">Protein transport</keyword>
<feature type="transmembrane region" description="Helical" evidence="12">
    <location>
        <begin position="192"/>
        <end position="210"/>
    </location>
</feature>
<evidence type="ECO:0000256" key="10">
    <source>
        <dbReference type="ARBA" id="ARBA00023136"/>
    </source>
</evidence>
<evidence type="ECO:0000313" key="15">
    <source>
        <dbReference type="EMBL" id="EKU48079.1"/>
    </source>
</evidence>
<evidence type="ECO:0000256" key="9">
    <source>
        <dbReference type="ARBA" id="ARBA00023112"/>
    </source>
</evidence>